<dbReference type="EMBL" id="CAMGZC010000079">
    <property type="protein sequence ID" value="CAI0642903.1"/>
    <property type="molecule type" value="Genomic_DNA"/>
</dbReference>
<evidence type="ECO:0000259" key="2">
    <source>
        <dbReference type="PROSITE" id="PS50263"/>
    </source>
</evidence>
<dbReference type="Proteomes" id="UP001152533">
    <property type="component" value="Unassembled WGS sequence"/>
</dbReference>
<evidence type="ECO:0000313" key="3">
    <source>
        <dbReference type="EMBL" id="CAI0642903.1"/>
    </source>
</evidence>
<evidence type="ECO:0000256" key="1">
    <source>
        <dbReference type="ARBA" id="ARBA00022801"/>
    </source>
</evidence>
<gene>
    <name evidence="3" type="ORF">CGXH109_LOCUS19856</name>
</gene>
<dbReference type="Pfam" id="PF00795">
    <property type="entry name" value="CN_hydrolase"/>
    <property type="match status" value="1"/>
</dbReference>
<dbReference type="AlphaFoldDB" id="A0A9W4RKA8"/>
<dbReference type="PANTHER" id="PTHR23088">
    <property type="entry name" value="NITRILASE-RELATED"/>
    <property type="match status" value="1"/>
</dbReference>
<keyword evidence="4" id="KW-1185">Reference proteome</keyword>
<proteinExistence type="predicted"/>
<dbReference type="PROSITE" id="PS50263">
    <property type="entry name" value="CN_HYDROLASE"/>
    <property type="match status" value="1"/>
</dbReference>
<dbReference type="GO" id="GO:0005739">
    <property type="term" value="C:mitochondrion"/>
    <property type="evidence" value="ECO:0007669"/>
    <property type="project" value="TreeGrafter"/>
</dbReference>
<dbReference type="GO" id="GO:0050152">
    <property type="term" value="F:omega-amidase activity"/>
    <property type="evidence" value="ECO:0007669"/>
    <property type="project" value="TreeGrafter"/>
</dbReference>
<dbReference type="CDD" id="cd07572">
    <property type="entry name" value="nit"/>
    <property type="match status" value="1"/>
</dbReference>
<organism evidence="3 4">
    <name type="scientific">Colletotrichum noveboracense</name>
    <dbReference type="NCBI Taxonomy" id="2664923"/>
    <lineage>
        <taxon>Eukaryota</taxon>
        <taxon>Fungi</taxon>
        <taxon>Dikarya</taxon>
        <taxon>Ascomycota</taxon>
        <taxon>Pezizomycotina</taxon>
        <taxon>Sordariomycetes</taxon>
        <taxon>Hypocreomycetidae</taxon>
        <taxon>Glomerellales</taxon>
        <taxon>Glomerellaceae</taxon>
        <taxon>Colletotrichum</taxon>
        <taxon>Colletotrichum gloeosporioides species complex</taxon>
    </lineage>
</organism>
<protein>
    <recommendedName>
        <fullName evidence="2">CN hydrolase domain-containing protein</fullName>
    </recommendedName>
</protein>
<feature type="non-terminal residue" evidence="3">
    <location>
        <position position="1"/>
    </location>
</feature>
<evidence type="ECO:0000313" key="4">
    <source>
        <dbReference type="Proteomes" id="UP001152533"/>
    </source>
</evidence>
<dbReference type="InterPro" id="IPR003010">
    <property type="entry name" value="C-N_Hydrolase"/>
</dbReference>
<reference evidence="3" key="1">
    <citation type="submission" date="2022-08" db="EMBL/GenBank/DDBJ databases">
        <authorList>
            <person name="Giroux E."/>
            <person name="Giroux E."/>
        </authorList>
    </citation>
    <scope>NUCLEOTIDE SEQUENCE</scope>
    <source>
        <strain evidence="3">H1091258</strain>
    </source>
</reference>
<sequence length="302" mass="33124">RHNFKMNTSEGPGLLRQAVKIACIQFASGSDKTLNLQKARQFVLEASTHGAKIIVLPKCFNSPYSTTSFPEYAEVLQPAPAPESSSPSFYALSSMAKDAGVYLIGGSIPELEPDTRKIFNTTLAFSPRGELLGKHRKAHLFDVDFPGKMIFRESDTLSPGNAITTIDLPGYGMIGLGICYDIRFAEFATVASRKGAFALIFPSAFNSTTGPLHWELLARARALDNQLYVAMCSQSYEPGFGYPAWGHSMVVDPNGQIMATTERDPAIVYADLDDASIGQARRQVPIGFQRRWDLYPDISKLV</sequence>
<dbReference type="GO" id="GO:0006107">
    <property type="term" value="P:oxaloacetate metabolic process"/>
    <property type="evidence" value="ECO:0007669"/>
    <property type="project" value="TreeGrafter"/>
</dbReference>
<dbReference type="GO" id="GO:0006528">
    <property type="term" value="P:asparagine metabolic process"/>
    <property type="evidence" value="ECO:0007669"/>
    <property type="project" value="TreeGrafter"/>
</dbReference>
<dbReference type="PANTHER" id="PTHR23088:SF30">
    <property type="entry name" value="OMEGA-AMIDASE NIT2"/>
    <property type="match status" value="1"/>
</dbReference>
<dbReference type="Gene3D" id="3.60.110.10">
    <property type="entry name" value="Carbon-nitrogen hydrolase"/>
    <property type="match status" value="1"/>
</dbReference>
<dbReference type="InterPro" id="IPR036526">
    <property type="entry name" value="C-N_Hydrolase_sf"/>
</dbReference>
<name>A0A9W4RKA8_9PEZI</name>
<dbReference type="InterPro" id="IPR045254">
    <property type="entry name" value="Nit1/2_C-N_Hydrolase"/>
</dbReference>
<dbReference type="GO" id="GO:0006541">
    <property type="term" value="P:glutamine metabolic process"/>
    <property type="evidence" value="ECO:0007669"/>
    <property type="project" value="TreeGrafter"/>
</dbReference>
<comment type="caution">
    <text evidence="3">The sequence shown here is derived from an EMBL/GenBank/DDBJ whole genome shotgun (WGS) entry which is preliminary data.</text>
</comment>
<accession>A0A9W4RKA8</accession>
<feature type="domain" description="CN hydrolase" evidence="2">
    <location>
        <begin position="19"/>
        <end position="274"/>
    </location>
</feature>
<keyword evidence="1" id="KW-0378">Hydrolase</keyword>
<dbReference type="SUPFAM" id="SSF56317">
    <property type="entry name" value="Carbon-nitrogen hydrolase"/>
    <property type="match status" value="1"/>
</dbReference>